<comment type="caution">
    <text evidence="20">The sequence shown here is derived from an EMBL/GenBank/DDBJ whole genome shotgun (WGS) entry which is preliminary data.</text>
</comment>
<dbReference type="HAMAP" id="MF_00283">
    <property type="entry name" value="Phe_tRNA_synth_beta1"/>
    <property type="match status" value="1"/>
</dbReference>
<evidence type="ECO:0000313" key="20">
    <source>
        <dbReference type="EMBL" id="GEM90222.1"/>
    </source>
</evidence>
<dbReference type="NCBIfam" id="TIGR00472">
    <property type="entry name" value="pheT_bact"/>
    <property type="match status" value="1"/>
</dbReference>
<dbReference type="SUPFAM" id="SSF54991">
    <property type="entry name" value="Anticodon-binding domain of PheRS"/>
    <property type="match status" value="1"/>
</dbReference>
<reference evidence="20 21" key="1">
    <citation type="submission" date="2019-07" db="EMBL/GenBank/DDBJ databases">
        <title>Whole genome shotgun sequence of Oceanithermus desulfurans NBRC 100063.</title>
        <authorList>
            <person name="Hosoyama A."/>
            <person name="Uohara A."/>
            <person name="Ohji S."/>
            <person name="Ichikawa N."/>
        </authorList>
    </citation>
    <scope>NUCLEOTIDE SEQUENCE [LARGE SCALE GENOMIC DNA]</scope>
    <source>
        <strain evidence="20 21">NBRC 100063</strain>
    </source>
</reference>
<dbReference type="RefSeq" id="WP_147147778.1">
    <property type="nucleotide sequence ID" value="NZ_BJXN01000011.1"/>
</dbReference>
<dbReference type="CDD" id="cd00769">
    <property type="entry name" value="PheRS_beta_core"/>
    <property type="match status" value="1"/>
</dbReference>
<dbReference type="PANTHER" id="PTHR10947:SF0">
    <property type="entry name" value="PHENYLALANINE--TRNA LIGASE BETA SUBUNIT"/>
    <property type="match status" value="1"/>
</dbReference>
<keyword evidence="9 15" id="KW-0067">ATP-binding</keyword>
<keyword evidence="12 15" id="KW-0648">Protein biosynthesis</keyword>
<feature type="binding site" evidence="15">
    <location>
        <position position="463"/>
    </location>
    <ligand>
        <name>Mg(2+)</name>
        <dbReference type="ChEBI" id="CHEBI:18420"/>
        <note>shared with alpha subunit</note>
    </ligand>
</feature>
<keyword evidence="13 15" id="KW-0030">Aminoacyl-tRNA synthetase</keyword>
<dbReference type="Pfam" id="PF03147">
    <property type="entry name" value="FDX-ACB"/>
    <property type="match status" value="1"/>
</dbReference>
<evidence type="ECO:0000256" key="9">
    <source>
        <dbReference type="ARBA" id="ARBA00022840"/>
    </source>
</evidence>
<dbReference type="GO" id="GO:0006432">
    <property type="term" value="P:phenylalanyl-tRNA aminoacylation"/>
    <property type="evidence" value="ECO:0007669"/>
    <property type="project" value="UniProtKB-UniRule"/>
</dbReference>
<gene>
    <name evidence="15 20" type="primary">pheT</name>
    <name evidence="20" type="ORF">ODE01S_16560</name>
</gene>
<evidence type="ECO:0000256" key="14">
    <source>
        <dbReference type="ARBA" id="ARBA00049255"/>
    </source>
</evidence>
<dbReference type="InterPro" id="IPR041616">
    <property type="entry name" value="PheRS_beta_core"/>
</dbReference>
<dbReference type="Pfam" id="PF03484">
    <property type="entry name" value="B5"/>
    <property type="match status" value="1"/>
</dbReference>
<evidence type="ECO:0000256" key="5">
    <source>
        <dbReference type="ARBA" id="ARBA00022555"/>
    </source>
</evidence>
<evidence type="ECO:0000256" key="2">
    <source>
        <dbReference type="ARBA" id="ARBA00008653"/>
    </source>
</evidence>
<dbReference type="OrthoDB" id="9805455at2"/>
<dbReference type="SUPFAM" id="SSF50249">
    <property type="entry name" value="Nucleic acid-binding proteins"/>
    <property type="match status" value="1"/>
</dbReference>
<feature type="binding site" evidence="15">
    <location>
        <position position="459"/>
    </location>
    <ligand>
        <name>Mg(2+)</name>
        <dbReference type="ChEBI" id="CHEBI:18420"/>
        <note>shared with alpha subunit</note>
    </ligand>
</feature>
<dbReference type="PROSITE" id="PS51447">
    <property type="entry name" value="FDX_ACB"/>
    <property type="match status" value="1"/>
</dbReference>
<dbReference type="InterPro" id="IPR005146">
    <property type="entry name" value="B3/B4_tRNA-bd"/>
</dbReference>
<dbReference type="Gene3D" id="3.50.40.10">
    <property type="entry name" value="Phenylalanyl-trna Synthetase, Chain B, domain 3"/>
    <property type="match status" value="1"/>
</dbReference>
<dbReference type="SMART" id="SM00873">
    <property type="entry name" value="B3_4"/>
    <property type="match status" value="1"/>
</dbReference>
<dbReference type="EMBL" id="BJXN01000011">
    <property type="protein sequence ID" value="GEM90222.1"/>
    <property type="molecule type" value="Genomic_DNA"/>
</dbReference>
<evidence type="ECO:0000256" key="15">
    <source>
        <dbReference type="HAMAP-Rule" id="MF_00283"/>
    </source>
</evidence>
<name>A0A511RMR2_9DEIN</name>
<dbReference type="Proteomes" id="UP000321827">
    <property type="component" value="Unassembled WGS sequence"/>
</dbReference>
<evidence type="ECO:0000259" key="18">
    <source>
        <dbReference type="PROSITE" id="PS51447"/>
    </source>
</evidence>
<evidence type="ECO:0000256" key="13">
    <source>
        <dbReference type="ARBA" id="ARBA00023146"/>
    </source>
</evidence>
<dbReference type="GO" id="GO:0000049">
    <property type="term" value="F:tRNA binding"/>
    <property type="evidence" value="ECO:0007669"/>
    <property type="project" value="UniProtKB-UniRule"/>
</dbReference>
<dbReference type="InterPro" id="IPR045060">
    <property type="entry name" value="Phe-tRNA-ligase_IIc_bsu"/>
</dbReference>
<evidence type="ECO:0000256" key="10">
    <source>
        <dbReference type="ARBA" id="ARBA00022842"/>
    </source>
</evidence>
<dbReference type="SMART" id="SM00874">
    <property type="entry name" value="B5"/>
    <property type="match status" value="1"/>
</dbReference>
<comment type="subcellular location">
    <subcellularLocation>
        <location evidence="1 15">Cytoplasm</location>
    </subcellularLocation>
</comment>
<feature type="binding site" evidence="15">
    <location>
        <position position="453"/>
    </location>
    <ligand>
        <name>Mg(2+)</name>
        <dbReference type="ChEBI" id="CHEBI:18420"/>
        <note>shared with alpha subunit</note>
    </ligand>
</feature>
<feature type="domain" description="B5" evidence="19">
    <location>
        <begin position="400"/>
        <end position="475"/>
    </location>
</feature>
<protein>
    <recommendedName>
        <fullName evidence="15">Phenylalanine--tRNA ligase beta subunit</fullName>
        <ecNumber evidence="15">6.1.1.20</ecNumber>
    </recommendedName>
    <alternativeName>
        <fullName evidence="15">Phenylalanyl-tRNA synthetase beta subunit</fullName>
        <shortName evidence="15">PheRS</shortName>
    </alternativeName>
</protein>
<organism evidence="20 21">
    <name type="scientific">Oceanithermus desulfurans NBRC 100063</name>
    <dbReference type="NCBI Taxonomy" id="1227550"/>
    <lineage>
        <taxon>Bacteria</taxon>
        <taxon>Thermotogati</taxon>
        <taxon>Deinococcota</taxon>
        <taxon>Deinococci</taxon>
        <taxon>Thermales</taxon>
        <taxon>Thermaceae</taxon>
        <taxon>Oceanithermus</taxon>
    </lineage>
</organism>
<comment type="similarity">
    <text evidence="2 15">Belongs to the phenylalanyl-tRNA synthetase beta subunit family. Type 1 subfamily.</text>
</comment>
<dbReference type="PROSITE" id="PS51483">
    <property type="entry name" value="B5"/>
    <property type="match status" value="1"/>
</dbReference>
<comment type="catalytic activity">
    <reaction evidence="14 15">
        <text>tRNA(Phe) + L-phenylalanine + ATP = L-phenylalanyl-tRNA(Phe) + AMP + diphosphate + H(+)</text>
        <dbReference type="Rhea" id="RHEA:19413"/>
        <dbReference type="Rhea" id="RHEA-COMP:9668"/>
        <dbReference type="Rhea" id="RHEA-COMP:9699"/>
        <dbReference type="ChEBI" id="CHEBI:15378"/>
        <dbReference type="ChEBI" id="CHEBI:30616"/>
        <dbReference type="ChEBI" id="CHEBI:33019"/>
        <dbReference type="ChEBI" id="CHEBI:58095"/>
        <dbReference type="ChEBI" id="CHEBI:78442"/>
        <dbReference type="ChEBI" id="CHEBI:78531"/>
        <dbReference type="ChEBI" id="CHEBI:456215"/>
        <dbReference type="EC" id="6.1.1.20"/>
    </reaction>
</comment>
<dbReference type="GO" id="GO:0000287">
    <property type="term" value="F:magnesium ion binding"/>
    <property type="evidence" value="ECO:0007669"/>
    <property type="project" value="UniProtKB-UniRule"/>
</dbReference>
<feature type="binding site" evidence="15">
    <location>
        <position position="462"/>
    </location>
    <ligand>
        <name>Mg(2+)</name>
        <dbReference type="ChEBI" id="CHEBI:18420"/>
        <note>shared with alpha subunit</note>
    </ligand>
</feature>
<dbReference type="Gene3D" id="3.30.56.10">
    <property type="match status" value="2"/>
</dbReference>
<dbReference type="InterPro" id="IPR045864">
    <property type="entry name" value="aa-tRNA-synth_II/BPL/LPL"/>
</dbReference>
<dbReference type="GO" id="GO:0009328">
    <property type="term" value="C:phenylalanine-tRNA ligase complex"/>
    <property type="evidence" value="ECO:0007669"/>
    <property type="project" value="TreeGrafter"/>
</dbReference>
<dbReference type="Pfam" id="PF01588">
    <property type="entry name" value="tRNA_bind"/>
    <property type="match status" value="1"/>
</dbReference>
<dbReference type="InterPro" id="IPR033714">
    <property type="entry name" value="tRNA_bind_bactPheRS"/>
</dbReference>
<dbReference type="FunFam" id="3.30.70.380:FF:000001">
    <property type="entry name" value="Phenylalanine--tRNA ligase beta subunit"/>
    <property type="match status" value="1"/>
</dbReference>
<evidence type="ECO:0000256" key="3">
    <source>
        <dbReference type="ARBA" id="ARBA00011209"/>
    </source>
</evidence>
<evidence type="ECO:0000256" key="4">
    <source>
        <dbReference type="ARBA" id="ARBA00022490"/>
    </source>
</evidence>
<accession>A0A511RMR2</accession>
<dbReference type="InterPro" id="IPR002547">
    <property type="entry name" value="tRNA-bd_dom"/>
</dbReference>
<dbReference type="Gene3D" id="2.40.50.140">
    <property type="entry name" value="Nucleic acid-binding proteins"/>
    <property type="match status" value="1"/>
</dbReference>
<evidence type="ECO:0000259" key="19">
    <source>
        <dbReference type="PROSITE" id="PS51483"/>
    </source>
</evidence>
<evidence type="ECO:0000256" key="1">
    <source>
        <dbReference type="ARBA" id="ARBA00004496"/>
    </source>
</evidence>
<dbReference type="Pfam" id="PF17759">
    <property type="entry name" value="tRNA_synthFbeta"/>
    <property type="match status" value="1"/>
</dbReference>
<dbReference type="SUPFAM" id="SSF56037">
    <property type="entry name" value="PheT/TilS domain"/>
    <property type="match status" value="1"/>
</dbReference>
<dbReference type="SUPFAM" id="SSF46955">
    <property type="entry name" value="Putative DNA-binding domain"/>
    <property type="match status" value="1"/>
</dbReference>
<dbReference type="InterPro" id="IPR004532">
    <property type="entry name" value="Phe-tRNA-ligase_IIc_bsu_bact"/>
</dbReference>
<dbReference type="AlphaFoldDB" id="A0A511RMR2"/>
<keyword evidence="10 15" id="KW-0460">Magnesium</keyword>
<feature type="domain" description="TRNA-binding" evidence="17">
    <location>
        <begin position="39"/>
        <end position="147"/>
    </location>
</feature>
<dbReference type="GO" id="GO:0005524">
    <property type="term" value="F:ATP binding"/>
    <property type="evidence" value="ECO:0007669"/>
    <property type="project" value="UniProtKB-UniRule"/>
</dbReference>
<feature type="domain" description="FDX-ACB" evidence="18">
    <location>
        <begin position="686"/>
        <end position="778"/>
    </location>
</feature>
<dbReference type="Gene3D" id="3.30.70.380">
    <property type="entry name" value="Ferrodoxin-fold anticodon-binding domain"/>
    <property type="match status" value="1"/>
</dbReference>
<evidence type="ECO:0000256" key="8">
    <source>
        <dbReference type="ARBA" id="ARBA00022741"/>
    </source>
</evidence>
<dbReference type="GO" id="GO:0004826">
    <property type="term" value="F:phenylalanine-tRNA ligase activity"/>
    <property type="evidence" value="ECO:0007669"/>
    <property type="project" value="UniProtKB-UniRule"/>
</dbReference>
<dbReference type="InterPro" id="IPR012340">
    <property type="entry name" value="NA-bd_OB-fold"/>
</dbReference>
<dbReference type="InterPro" id="IPR020825">
    <property type="entry name" value="Phe-tRNA_synthase-like_B3/B4"/>
</dbReference>
<proteinExistence type="inferred from homology"/>
<keyword evidence="4 15" id="KW-0963">Cytoplasm</keyword>
<dbReference type="InterPro" id="IPR036690">
    <property type="entry name" value="Fdx_antiC-bd_sf"/>
</dbReference>
<evidence type="ECO:0000313" key="21">
    <source>
        <dbReference type="Proteomes" id="UP000321827"/>
    </source>
</evidence>
<comment type="subunit">
    <text evidence="3 15">Tetramer of two alpha and two beta subunits.</text>
</comment>
<dbReference type="EC" id="6.1.1.20" evidence="15"/>
<dbReference type="InterPro" id="IPR009061">
    <property type="entry name" value="DNA-bd_dom_put_sf"/>
</dbReference>
<evidence type="ECO:0000256" key="7">
    <source>
        <dbReference type="ARBA" id="ARBA00022723"/>
    </source>
</evidence>
<keyword evidence="6 15" id="KW-0436">Ligase</keyword>
<comment type="cofactor">
    <cofactor evidence="15">
        <name>Mg(2+)</name>
        <dbReference type="ChEBI" id="CHEBI:18420"/>
    </cofactor>
    <text evidence="15">Binds 2 magnesium ions per tetramer.</text>
</comment>
<dbReference type="CDD" id="cd02796">
    <property type="entry name" value="tRNA_bind_bactPheRS"/>
    <property type="match status" value="1"/>
</dbReference>
<dbReference type="SMART" id="SM00896">
    <property type="entry name" value="FDX-ACB"/>
    <property type="match status" value="1"/>
</dbReference>
<keyword evidence="8 15" id="KW-0547">Nucleotide-binding</keyword>
<evidence type="ECO:0000256" key="11">
    <source>
        <dbReference type="ARBA" id="ARBA00022884"/>
    </source>
</evidence>
<evidence type="ECO:0000256" key="6">
    <source>
        <dbReference type="ARBA" id="ARBA00022598"/>
    </source>
</evidence>
<dbReference type="PANTHER" id="PTHR10947">
    <property type="entry name" value="PHENYLALANYL-TRNA SYNTHETASE BETA CHAIN AND LEUCINE-RICH REPEAT-CONTAINING PROTEIN 47"/>
    <property type="match status" value="1"/>
</dbReference>
<dbReference type="SUPFAM" id="SSF55681">
    <property type="entry name" value="Class II aaRS and biotin synthetases"/>
    <property type="match status" value="1"/>
</dbReference>
<sequence length="779" mass="85240">MNVPYSWLREFLPGLPEPEAVREVLDRLGLAVEEVRRLPAPPAGVVFGRVLQAEEVPGTELKKLEVDVGREVVTLVSGAQGARAGIGLAVARPGVVLPDGTEIGERNIHGVTSAGMALSPAELGVGEYAGGLLELPADALEPGRELAEVWPEEVVFELELTPNRADAFSVLGVARDLAAKLELELVEPPVDVEESPVARFVTVEVEDPEGCDRYLARYAGGLEIGPSPLEAQRRLLAVGLRPINNVVDATNYTMWELGGPLHAFDLEEVAGGIVVRRAKAGEKIVTLDGEERRLVPDDLVIARKVAGGTEPVAVAGVMGAANSEVTEKTREVVLEAAHFDPVRVRLTARRLGLSTDSSYRFERGVDPNLPPRAAARFLHLLQRWSGCTVGDVVVDVGGDKPRREVPFRPGYANRLLGTGFDAASQLAALERLGCEVAGEAEPYAVRPPTWRVDLNIEEDLVEEVGRILGYEHVPTEPLALIPAPDNLNAEEPYRREEALRRAMRGLGGWEAINYTWLSPAYLSLARAPEPRRFLKNPMDQSKNALRTALYPGLLETLAANREERHRFFFELGHVFLDVEETRLAAVLGGPLVEAGWQPAFGEGYPAVKGVLEALAARAGARVEVRPQPHPPLHPGVSGTVFWNDEPRGFIGRLHPQVEEALEQGPVHLFELVLPLPEAERSFRDLPKFPPARRDLAVVVPENVPHVEILDLVRRFGGPYLEAAELFDVYRGRPLAEGQKSLAYHLSFRHPDRTLTDAEVDEEMGRIVTAVLEAGYKIRE</sequence>
<dbReference type="InterPro" id="IPR005121">
    <property type="entry name" value="Fdx_antiC-bd"/>
</dbReference>
<dbReference type="Pfam" id="PF03483">
    <property type="entry name" value="B3_4"/>
    <property type="match status" value="1"/>
</dbReference>
<keyword evidence="5 16" id="KW-0820">tRNA-binding</keyword>
<dbReference type="InterPro" id="IPR005147">
    <property type="entry name" value="tRNA_synthase_B5-dom"/>
</dbReference>
<evidence type="ECO:0000256" key="16">
    <source>
        <dbReference type="PROSITE-ProRule" id="PRU00209"/>
    </source>
</evidence>
<dbReference type="Gene3D" id="3.30.930.10">
    <property type="entry name" value="Bira Bifunctional Protein, Domain 2"/>
    <property type="match status" value="1"/>
</dbReference>
<keyword evidence="11 16" id="KW-0694">RNA-binding</keyword>
<evidence type="ECO:0000259" key="17">
    <source>
        <dbReference type="PROSITE" id="PS50886"/>
    </source>
</evidence>
<dbReference type="PROSITE" id="PS50886">
    <property type="entry name" value="TRBD"/>
    <property type="match status" value="1"/>
</dbReference>
<evidence type="ECO:0000256" key="12">
    <source>
        <dbReference type="ARBA" id="ARBA00022917"/>
    </source>
</evidence>
<keyword evidence="7 15" id="KW-0479">Metal-binding</keyword>